<dbReference type="EMBL" id="JANPWZ010000963">
    <property type="protein sequence ID" value="KAJ3570155.1"/>
    <property type="molecule type" value="Genomic_DNA"/>
</dbReference>
<evidence type="ECO:0000256" key="1">
    <source>
        <dbReference type="SAM" id="MobiDB-lite"/>
    </source>
</evidence>
<feature type="compositionally biased region" description="Low complexity" evidence="1">
    <location>
        <begin position="25"/>
        <end position="57"/>
    </location>
</feature>
<proteinExistence type="predicted"/>
<protein>
    <submittedName>
        <fullName evidence="2">Uncharacterized protein</fullName>
    </submittedName>
</protein>
<dbReference type="Proteomes" id="UP001148614">
    <property type="component" value="Unassembled WGS sequence"/>
</dbReference>
<keyword evidence="3" id="KW-1185">Reference proteome</keyword>
<name>A0A9W8NDR5_9PEZI</name>
<sequence length="88" mass="8965">MESGHDGAGEPPQPQDEVSSLTSESPNPQQSQQPVQNPADADAATTAADTVDGTIDTSSQPPAPASTIASHDYEPSVPDATAPTGWRP</sequence>
<accession>A0A9W8NDR5</accession>
<evidence type="ECO:0000313" key="2">
    <source>
        <dbReference type="EMBL" id="KAJ3570155.1"/>
    </source>
</evidence>
<organism evidence="2 3">
    <name type="scientific">Xylaria arbuscula</name>
    <dbReference type="NCBI Taxonomy" id="114810"/>
    <lineage>
        <taxon>Eukaryota</taxon>
        <taxon>Fungi</taxon>
        <taxon>Dikarya</taxon>
        <taxon>Ascomycota</taxon>
        <taxon>Pezizomycotina</taxon>
        <taxon>Sordariomycetes</taxon>
        <taxon>Xylariomycetidae</taxon>
        <taxon>Xylariales</taxon>
        <taxon>Xylariaceae</taxon>
        <taxon>Xylaria</taxon>
    </lineage>
</organism>
<gene>
    <name evidence="2" type="ORF">NPX13_g5822</name>
</gene>
<comment type="caution">
    <text evidence="2">The sequence shown here is derived from an EMBL/GenBank/DDBJ whole genome shotgun (WGS) entry which is preliminary data.</text>
</comment>
<dbReference type="AlphaFoldDB" id="A0A9W8NDR5"/>
<feature type="region of interest" description="Disordered" evidence="1">
    <location>
        <begin position="1"/>
        <end position="88"/>
    </location>
</feature>
<evidence type="ECO:0000313" key="3">
    <source>
        <dbReference type="Proteomes" id="UP001148614"/>
    </source>
</evidence>
<reference evidence="2" key="1">
    <citation type="submission" date="2022-07" db="EMBL/GenBank/DDBJ databases">
        <title>Genome Sequence of Xylaria arbuscula.</title>
        <authorList>
            <person name="Buettner E."/>
        </authorList>
    </citation>
    <scope>NUCLEOTIDE SEQUENCE</scope>
    <source>
        <strain evidence="2">VT107</strain>
    </source>
</reference>